<dbReference type="OrthoDB" id="7949869at2"/>
<dbReference type="EMBL" id="LAJE02000072">
    <property type="protein sequence ID" value="OEO32476.1"/>
    <property type="molecule type" value="Genomic_DNA"/>
</dbReference>
<evidence type="ECO:0000256" key="1">
    <source>
        <dbReference type="SAM" id="SignalP"/>
    </source>
</evidence>
<dbReference type="RefSeq" id="WP_069908430.1">
    <property type="nucleotide sequence ID" value="NZ_LAJE02000072.1"/>
</dbReference>
<sequence length="108" mass="12229">MKATTLIRAAVLGLALGASALPVQAQSMQFQFGFGTDGFGFRRPLICIELTDRQIRTAVRQQGYTNIFLNVRNDRRIQVRATRGNWVYLLRVSTCTGAILNRERLRRS</sequence>
<feature type="signal peptide" evidence="1">
    <location>
        <begin position="1"/>
        <end position="25"/>
    </location>
</feature>
<name>A0A1E5XV68_9HYPH</name>
<reference evidence="2 3" key="1">
    <citation type="journal article" date="2015" name="Genome Announc.">
        <title>Genome Assemblies of Three Soil-Associated Devosia species: D. insulae, D. limi, and D. soli.</title>
        <authorList>
            <person name="Hassan Y.I."/>
            <person name="Lepp D."/>
            <person name="Zhou T."/>
        </authorList>
    </citation>
    <scope>NUCLEOTIDE SEQUENCE [LARGE SCALE GENOMIC DNA]</scope>
    <source>
        <strain evidence="2 3">DS-56</strain>
    </source>
</reference>
<organism evidence="2 3">
    <name type="scientific">Devosia insulae DS-56</name>
    <dbReference type="NCBI Taxonomy" id="1116389"/>
    <lineage>
        <taxon>Bacteria</taxon>
        <taxon>Pseudomonadati</taxon>
        <taxon>Pseudomonadota</taxon>
        <taxon>Alphaproteobacteria</taxon>
        <taxon>Hyphomicrobiales</taxon>
        <taxon>Devosiaceae</taxon>
        <taxon>Devosia</taxon>
    </lineage>
</organism>
<evidence type="ECO:0008006" key="4">
    <source>
        <dbReference type="Google" id="ProtNLM"/>
    </source>
</evidence>
<evidence type="ECO:0000313" key="2">
    <source>
        <dbReference type="EMBL" id="OEO32476.1"/>
    </source>
</evidence>
<feature type="chain" id="PRO_5009190584" description="PepSY domain-containing protein" evidence="1">
    <location>
        <begin position="26"/>
        <end position="108"/>
    </location>
</feature>
<protein>
    <recommendedName>
        <fullName evidence="4">PepSY domain-containing protein</fullName>
    </recommendedName>
</protein>
<keyword evidence="3" id="KW-1185">Reference proteome</keyword>
<comment type="caution">
    <text evidence="2">The sequence shown here is derived from an EMBL/GenBank/DDBJ whole genome shotgun (WGS) entry which is preliminary data.</text>
</comment>
<dbReference type="AlphaFoldDB" id="A0A1E5XV68"/>
<keyword evidence="1" id="KW-0732">Signal</keyword>
<proteinExistence type="predicted"/>
<accession>A0A1E5XV68</accession>
<gene>
    <name evidence="2" type="ORF">VW23_011715</name>
</gene>
<evidence type="ECO:0000313" key="3">
    <source>
        <dbReference type="Proteomes" id="UP000095463"/>
    </source>
</evidence>
<dbReference type="Proteomes" id="UP000095463">
    <property type="component" value="Unassembled WGS sequence"/>
</dbReference>